<dbReference type="CDD" id="cd00146">
    <property type="entry name" value="PKD"/>
    <property type="match status" value="2"/>
</dbReference>
<dbReference type="InterPro" id="IPR022409">
    <property type="entry name" value="PKD/Chitinase_dom"/>
</dbReference>
<dbReference type="AlphaFoldDB" id="A0A0M0BV54"/>
<sequence>MPYYLGEIRLNKSNTSEKKQKKRKRFSAFLVTILLIVLLISAPFVLFSIVNSAEPSFVSILNDVGFSNIAPIDIETFPSGTYNITLIAEFAGYRDQNELSYYEIETNDFQTIFIGPEGGNGTLTPPISKLFDSDSPFGLSMLSPESHRYFTEHWKNPDYPEQHAKIYKNLDSPNMFLIGFENKFGGFDRDFNDMVFSIFPVNPLKNISVTRSAEIPNYDQPVTVAAQITKGSADIEFVVLSYQIEFYNWINLTMSRAGAFYFSDIPSQPYNTSVNYKVYVSDKVGNSNVSEIYSYTVGDFVKPVITNVLHVPNHLNPNEIEVSASVTEPSAASGVKNVTLWYEIDNSWISIVMLKQTGLWNATVPKQSTDVSVTFFIEAFDNAENNANTSNLEYKNLVPNLSPIAVIMYSPNIAYTDVTINFDGSFSYDPDGTIVEYFWDFGDGNTSSVPTVSHSYADDGEYSVTLRIVDNLGAVGSKVAVQVIKNRPPVAALTESVVIIDKKQVVTFDASPSYDPDGAIVEYFWDFEDGTTGTGVSINHSYSESGLYTAAL</sequence>
<reference evidence="3 4" key="1">
    <citation type="submission" date="2015-06" db="EMBL/GenBank/DDBJ databases">
        <title>New insights into the roles of widespread benthic archaea in carbon and nitrogen cycling.</title>
        <authorList>
            <person name="Lazar C.S."/>
            <person name="Baker B.J."/>
            <person name="Seitz K.W."/>
            <person name="Hyde A.S."/>
            <person name="Dick G.J."/>
            <person name="Hinrichs K.-U."/>
            <person name="Teske A.P."/>
        </authorList>
    </citation>
    <scope>NUCLEOTIDE SEQUENCE [LARGE SCALE GENOMIC DNA]</scope>
    <source>
        <strain evidence="3">SG8-32-1</strain>
    </source>
</reference>
<keyword evidence="1" id="KW-0812">Transmembrane</keyword>
<comment type="caution">
    <text evidence="3">The sequence shown here is derived from an EMBL/GenBank/DDBJ whole genome shotgun (WGS) entry which is preliminary data.</text>
</comment>
<dbReference type="SUPFAM" id="SSF49299">
    <property type="entry name" value="PKD domain"/>
    <property type="match status" value="2"/>
</dbReference>
<keyword evidence="1" id="KW-1133">Transmembrane helix</keyword>
<dbReference type="InterPro" id="IPR035986">
    <property type="entry name" value="PKD_dom_sf"/>
</dbReference>
<evidence type="ECO:0000256" key="1">
    <source>
        <dbReference type="SAM" id="Phobius"/>
    </source>
</evidence>
<dbReference type="Pfam" id="PF18911">
    <property type="entry name" value="PKD_4"/>
    <property type="match status" value="2"/>
</dbReference>
<dbReference type="InterPro" id="IPR013783">
    <property type="entry name" value="Ig-like_fold"/>
</dbReference>
<evidence type="ECO:0000313" key="3">
    <source>
        <dbReference type="EMBL" id="KON32482.1"/>
    </source>
</evidence>
<evidence type="ECO:0000259" key="2">
    <source>
        <dbReference type="PROSITE" id="PS50093"/>
    </source>
</evidence>
<feature type="domain" description="PKD" evidence="2">
    <location>
        <begin position="403"/>
        <end position="483"/>
    </location>
</feature>
<gene>
    <name evidence="3" type="ORF">AC477_02965</name>
</gene>
<keyword evidence="1" id="KW-0472">Membrane</keyword>
<protein>
    <recommendedName>
        <fullName evidence="2">PKD domain-containing protein</fullName>
    </recommendedName>
</protein>
<feature type="domain" description="PKD" evidence="2">
    <location>
        <begin position="489"/>
        <end position="552"/>
    </location>
</feature>
<evidence type="ECO:0000313" key="4">
    <source>
        <dbReference type="Proteomes" id="UP000037237"/>
    </source>
</evidence>
<organism evidence="3 4">
    <name type="scientific">miscellaneous Crenarchaeota group-1 archaeon SG8-32-1</name>
    <dbReference type="NCBI Taxonomy" id="1685124"/>
    <lineage>
        <taxon>Archaea</taxon>
        <taxon>Candidatus Bathyarchaeota</taxon>
        <taxon>MCG-1</taxon>
    </lineage>
</organism>
<dbReference type="Gene3D" id="2.60.40.10">
    <property type="entry name" value="Immunoglobulins"/>
    <property type="match status" value="2"/>
</dbReference>
<feature type="transmembrane region" description="Helical" evidence="1">
    <location>
        <begin position="28"/>
        <end position="50"/>
    </location>
</feature>
<dbReference type="SMART" id="SM00089">
    <property type="entry name" value="PKD"/>
    <property type="match status" value="2"/>
</dbReference>
<dbReference type="EMBL" id="LFWU01000066">
    <property type="protein sequence ID" value="KON32482.1"/>
    <property type="molecule type" value="Genomic_DNA"/>
</dbReference>
<dbReference type="PROSITE" id="PS50093">
    <property type="entry name" value="PKD"/>
    <property type="match status" value="2"/>
</dbReference>
<dbReference type="Proteomes" id="UP000037237">
    <property type="component" value="Unassembled WGS sequence"/>
</dbReference>
<dbReference type="InterPro" id="IPR000601">
    <property type="entry name" value="PKD_dom"/>
</dbReference>
<proteinExistence type="predicted"/>
<name>A0A0M0BV54_9ARCH</name>
<accession>A0A0M0BV54</accession>
<feature type="non-terminal residue" evidence="3">
    <location>
        <position position="552"/>
    </location>
</feature>